<name>A0ABR9Z7D9_VIBAN</name>
<evidence type="ECO:0000259" key="4">
    <source>
        <dbReference type="Pfam" id="PF00437"/>
    </source>
</evidence>
<dbReference type="InterPro" id="IPR001482">
    <property type="entry name" value="T2SS/T4SS_dom"/>
</dbReference>
<feature type="domain" description="Bacterial type II secretion system protein E" evidence="4">
    <location>
        <begin position="129"/>
        <end position="511"/>
    </location>
</feature>
<dbReference type="EMBL" id="RDPI01000019">
    <property type="protein sequence ID" value="MBF4374358.1"/>
    <property type="molecule type" value="Genomic_DNA"/>
</dbReference>
<organism evidence="5 6">
    <name type="scientific">Vibrio anguillarum</name>
    <name type="common">Listonella anguillarum</name>
    <dbReference type="NCBI Taxonomy" id="55601"/>
    <lineage>
        <taxon>Bacteria</taxon>
        <taxon>Pseudomonadati</taxon>
        <taxon>Pseudomonadota</taxon>
        <taxon>Gammaproteobacteria</taxon>
        <taxon>Vibrionales</taxon>
        <taxon>Vibrionaceae</taxon>
        <taxon>Vibrio</taxon>
    </lineage>
</organism>
<evidence type="ECO:0000313" key="6">
    <source>
        <dbReference type="Proteomes" id="UP000726136"/>
    </source>
</evidence>
<accession>A0ABR9Z7D9</accession>
<evidence type="ECO:0000313" key="5">
    <source>
        <dbReference type="EMBL" id="MBF4374358.1"/>
    </source>
</evidence>
<dbReference type="PANTHER" id="PTHR30258:SF1">
    <property type="entry name" value="PROTEIN TRANSPORT PROTEIN HOFB HOMOLOG"/>
    <property type="match status" value="1"/>
</dbReference>
<dbReference type="Pfam" id="PF00437">
    <property type="entry name" value="T2SSE"/>
    <property type="match status" value="1"/>
</dbReference>
<dbReference type="GO" id="GO:0005524">
    <property type="term" value="F:ATP binding"/>
    <property type="evidence" value="ECO:0007669"/>
    <property type="project" value="UniProtKB-KW"/>
</dbReference>
<keyword evidence="2" id="KW-0547">Nucleotide-binding</keyword>
<dbReference type="SUPFAM" id="SSF52540">
    <property type="entry name" value="P-loop containing nucleoside triphosphate hydrolases"/>
    <property type="match status" value="1"/>
</dbReference>
<comment type="similarity">
    <text evidence="1">Belongs to the GSP E family.</text>
</comment>
<evidence type="ECO:0000256" key="2">
    <source>
        <dbReference type="ARBA" id="ARBA00022741"/>
    </source>
</evidence>
<comment type="caution">
    <text evidence="5">The sequence shown here is derived from an EMBL/GenBank/DDBJ whole genome shotgun (WGS) entry which is preliminary data.</text>
</comment>
<evidence type="ECO:0000256" key="1">
    <source>
        <dbReference type="ARBA" id="ARBA00006611"/>
    </source>
</evidence>
<keyword evidence="3 5" id="KW-0067">ATP-binding</keyword>
<dbReference type="Proteomes" id="UP000726136">
    <property type="component" value="Unassembled WGS sequence"/>
</dbReference>
<protein>
    <submittedName>
        <fullName evidence="5">ATP-binding protein</fullName>
    </submittedName>
</protein>
<proteinExistence type="inferred from homology"/>
<reference evidence="5 6" key="1">
    <citation type="journal article" date="2021" name="PeerJ">
        <title>Analysis of 44 Vibrio anguillarum genomes reveals high genetic diversity.</title>
        <authorList>
            <person name="Hansen M.J."/>
            <person name="Dalsgaard I."/>
        </authorList>
    </citation>
    <scope>NUCLEOTIDE SEQUENCE [LARGE SCALE GENOMIC DNA]</scope>
    <source>
        <strain evidence="5 6">040915-1/1B</strain>
    </source>
</reference>
<dbReference type="Gene3D" id="3.30.450.90">
    <property type="match status" value="1"/>
</dbReference>
<sequence length="566" mass="62948">MNAILQPSFPMKEEINSLSDLGEIIKVITAEQVGSSSKHNKFVVMVIAKPSNNEKPIQRILVSDDLDSEYGTYVSQIVRDLREAGKKLQTSVDALDEYHVSMLRVDKDIIINALTHVDKGDNSSDTNNIREVEAEKMLHDAFMLKASDIHISGDEKEAFIKFRINGELEFYGVHGRAKAEVTSLVSVMYSNMASKDGSIGGKEFDANTKADGVIYRNISGKRIGARIATHPTTQKNDDFYMVLRVLGDQNAYAEYITFENLGYLFNQPEQIRSALYGKGITLIIGETNSGKSVTSQNMLMQIHKDTKGTKSIYSIENPIERKIYGVRQFNLIASGEQTQEDLEKRTIGLLSWIVRGDPDVLSIAEIRDKMTANASIQLALTGHNIISTLHCDSPFDAYERLIGLGANALTLRSSKVVKIVVSQKLLSELCPTCSHSIDEVKSLTPEQMNAIEQMSAIGLSHKIHRLKFRNYTGCSQCRFGLISRVLVAESVPFTNSITSALINGDKVKAQAEWFYQGGISKVECAIYRAFEGRVDIGLIKEELGDLTITYHQRKKCNAELPRGIYA</sequence>
<dbReference type="Gene3D" id="3.40.50.300">
    <property type="entry name" value="P-loop containing nucleotide triphosphate hydrolases"/>
    <property type="match status" value="1"/>
</dbReference>
<keyword evidence="6" id="KW-1185">Reference proteome</keyword>
<dbReference type="PANTHER" id="PTHR30258">
    <property type="entry name" value="TYPE II SECRETION SYSTEM PROTEIN GSPE-RELATED"/>
    <property type="match status" value="1"/>
</dbReference>
<dbReference type="InterPro" id="IPR027417">
    <property type="entry name" value="P-loop_NTPase"/>
</dbReference>
<gene>
    <name evidence="5" type="ORF">EAY46_14915</name>
</gene>
<evidence type="ECO:0000256" key="3">
    <source>
        <dbReference type="ARBA" id="ARBA00022840"/>
    </source>
</evidence>